<proteinExistence type="predicted"/>
<feature type="transmembrane region" description="Helical" evidence="2">
    <location>
        <begin position="202"/>
        <end position="223"/>
    </location>
</feature>
<feature type="compositionally biased region" description="Low complexity" evidence="1">
    <location>
        <begin position="127"/>
        <end position="158"/>
    </location>
</feature>
<accession>A0ABY4L2Y2</accession>
<dbReference type="EMBL" id="CP051627">
    <property type="protein sequence ID" value="UPT22018.1"/>
    <property type="molecule type" value="Genomic_DNA"/>
</dbReference>
<evidence type="ECO:0000256" key="3">
    <source>
        <dbReference type="SAM" id="SignalP"/>
    </source>
</evidence>
<gene>
    <name evidence="4" type="ORF">FOF52_14455</name>
</gene>
<feature type="signal peptide" evidence="3">
    <location>
        <begin position="1"/>
        <end position="27"/>
    </location>
</feature>
<feature type="compositionally biased region" description="Acidic residues" evidence="1">
    <location>
        <begin position="115"/>
        <end position="126"/>
    </location>
</feature>
<dbReference type="RefSeq" id="WP_248590494.1">
    <property type="nucleotide sequence ID" value="NZ_BAABEB010000005.1"/>
</dbReference>
<feature type="region of interest" description="Disordered" evidence="1">
    <location>
        <begin position="70"/>
        <end position="158"/>
    </location>
</feature>
<feature type="compositionally biased region" description="Basic and acidic residues" evidence="1">
    <location>
        <begin position="89"/>
        <end position="108"/>
    </location>
</feature>
<keyword evidence="2" id="KW-0812">Transmembrane</keyword>
<reference evidence="4 5" key="1">
    <citation type="submission" date="2020-04" db="EMBL/GenBank/DDBJ databases">
        <title>Thermobifida alba genome sequencing and assembly.</title>
        <authorList>
            <person name="Luzics S."/>
            <person name="Horvath B."/>
            <person name="Nagy I."/>
            <person name="Toth A."/>
            <person name="Nagy I."/>
            <person name="Kukolya J."/>
        </authorList>
    </citation>
    <scope>NUCLEOTIDE SEQUENCE [LARGE SCALE GENOMIC DNA]</scope>
    <source>
        <strain evidence="4 5">DSM 43795</strain>
    </source>
</reference>
<name>A0ABY4L2Y2_THEAE</name>
<keyword evidence="2" id="KW-1133">Transmembrane helix</keyword>
<keyword evidence="2" id="KW-0472">Membrane</keyword>
<evidence type="ECO:0000313" key="4">
    <source>
        <dbReference type="EMBL" id="UPT22018.1"/>
    </source>
</evidence>
<keyword evidence="5" id="KW-1185">Reference proteome</keyword>
<keyword evidence="3" id="KW-0732">Signal</keyword>
<protein>
    <submittedName>
        <fullName evidence="4">Uncharacterized protein</fullName>
    </submittedName>
</protein>
<sequence length="233" mass="23456">MHAPVRNTTFAALVTAGLFAVGPAAHADTVSDDHGPVVGGNEWEPLVGTSIRVCGDSIALLEHSAVCSAGAPPARAGAERPVLPDEPGEAPHRCGAEEHCPIRDRAAEEAPVAEQPEEADSADETPAEPVGTAEPGPAAAEEQPSGEDVPSGEGAVAAAAPEGVLPQEPSGAPRIPEPVVYPEVPKTAAYALTGTGSHDAPLLTAGVATVLLGGVAIYVGYGLGRSDRPNLFR</sequence>
<feature type="chain" id="PRO_5045385838" evidence="3">
    <location>
        <begin position="28"/>
        <end position="233"/>
    </location>
</feature>
<feature type="compositionally biased region" description="Low complexity" evidence="1">
    <location>
        <begin position="70"/>
        <end position="81"/>
    </location>
</feature>
<evidence type="ECO:0000313" key="5">
    <source>
        <dbReference type="Proteomes" id="UP000832041"/>
    </source>
</evidence>
<evidence type="ECO:0000256" key="1">
    <source>
        <dbReference type="SAM" id="MobiDB-lite"/>
    </source>
</evidence>
<dbReference type="Proteomes" id="UP000832041">
    <property type="component" value="Chromosome"/>
</dbReference>
<evidence type="ECO:0000256" key="2">
    <source>
        <dbReference type="SAM" id="Phobius"/>
    </source>
</evidence>
<organism evidence="4 5">
    <name type="scientific">Thermobifida alba</name>
    <name type="common">Thermomonospora alba</name>
    <dbReference type="NCBI Taxonomy" id="53522"/>
    <lineage>
        <taxon>Bacteria</taxon>
        <taxon>Bacillati</taxon>
        <taxon>Actinomycetota</taxon>
        <taxon>Actinomycetes</taxon>
        <taxon>Streptosporangiales</taxon>
        <taxon>Nocardiopsidaceae</taxon>
        <taxon>Thermobifida</taxon>
    </lineage>
</organism>